<dbReference type="Proteomes" id="UP000237218">
    <property type="component" value="Unassembled WGS sequence"/>
</dbReference>
<sequence>MLRTFNAMQGAYQLGTGLSTAVILVFSKLFSLSSSTQVSSSGGSDGSSNGGSGSLVGVSVSFDMSKTRSHSEQEQSTVLGSMATAGNRLSIVARGDHPGLADDGSISAIAAQLAAKNNIDLEAGWNRQSALNHTTQKGLSVGVEASVGTSGVGFSLSASG</sequence>
<gene>
    <name evidence="1" type="ORF">ASQ42_08520</name>
</gene>
<name>A0ABX4ZK79_9PROT</name>
<dbReference type="InterPro" id="IPR025157">
    <property type="entry name" value="Hemagglutinin_rpt"/>
</dbReference>
<evidence type="ECO:0000313" key="2">
    <source>
        <dbReference type="Proteomes" id="UP000237218"/>
    </source>
</evidence>
<reference evidence="1 2" key="1">
    <citation type="submission" date="2018-02" db="EMBL/GenBank/DDBJ databases">
        <title>Draft genome sequences of four Parasaccharibacter apium strains isolated from honey bees.</title>
        <authorList>
            <person name="Corby-Harris V.L."/>
            <person name="Anderson K.E."/>
        </authorList>
    </citation>
    <scope>NUCLEOTIDE SEQUENCE [LARGE SCALE GENOMIC DNA]</scope>
    <source>
        <strain evidence="1 2">B8</strain>
    </source>
</reference>
<keyword evidence="2" id="KW-1185">Reference proteome</keyword>
<protein>
    <submittedName>
        <fullName evidence="1">Uncharacterized protein</fullName>
    </submittedName>
</protein>
<dbReference type="EMBL" id="LMYI01000017">
    <property type="protein sequence ID" value="POS61226.1"/>
    <property type="molecule type" value="Genomic_DNA"/>
</dbReference>
<organism evidence="1 2">
    <name type="scientific">Parasaccharibacter apium</name>
    <dbReference type="NCBI Taxonomy" id="1510841"/>
    <lineage>
        <taxon>Bacteria</taxon>
        <taxon>Pseudomonadati</taxon>
        <taxon>Pseudomonadota</taxon>
        <taxon>Alphaproteobacteria</taxon>
        <taxon>Acetobacterales</taxon>
        <taxon>Acetobacteraceae</taxon>
        <taxon>Parasaccharibacter</taxon>
    </lineage>
</organism>
<accession>A0ABX4ZK79</accession>
<comment type="caution">
    <text evidence="1">The sequence shown here is derived from an EMBL/GenBank/DDBJ whole genome shotgun (WGS) entry which is preliminary data.</text>
</comment>
<proteinExistence type="predicted"/>
<evidence type="ECO:0000313" key="1">
    <source>
        <dbReference type="EMBL" id="POS61226.1"/>
    </source>
</evidence>
<dbReference type="Pfam" id="PF13332">
    <property type="entry name" value="Fil_haemagg_2"/>
    <property type="match status" value="1"/>
</dbReference>